<keyword evidence="4" id="KW-0175">Coiled coil</keyword>
<evidence type="ECO:0000313" key="5">
    <source>
        <dbReference type="EMBL" id="CAF3923364.1"/>
    </source>
</evidence>
<feature type="non-terminal residue" evidence="5">
    <location>
        <position position="1"/>
    </location>
</feature>
<keyword evidence="3" id="KW-0969">Cilium</keyword>
<feature type="coiled-coil region" evidence="4">
    <location>
        <begin position="1"/>
        <end position="32"/>
    </location>
</feature>
<evidence type="ECO:0000256" key="1">
    <source>
        <dbReference type="ARBA" id="ARBA00007209"/>
    </source>
</evidence>
<evidence type="ECO:0000256" key="2">
    <source>
        <dbReference type="ARBA" id="ARBA00022490"/>
    </source>
</evidence>
<comment type="subcellular location">
    <subcellularLocation>
        <location evidence="3">Cytoplasm</location>
        <location evidence="3">Cytoskeleton</location>
        <location evidence="3">Cilium axoneme</location>
    </subcellularLocation>
</comment>
<comment type="caution">
    <text evidence="5">The sequence shown here is derived from an EMBL/GenBank/DDBJ whole genome shotgun (WGS) entry which is preliminary data.</text>
</comment>
<proteinExistence type="inferred from homology"/>
<dbReference type="AlphaFoldDB" id="A0A8S2LWR6"/>
<protein>
    <recommendedName>
        <fullName evidence="3">Tektin</fullName>
    </recommendedName>
</protein>
<dbReference type="GO" id="GO:0060294">
    <property type="term" value="P:cilium movement involved in cell motility"/>
    <property type="evidence" value="ECO:0007669"/>
    <property type="project" value="UniProtKB-UniRule"/>
</dbReference>
<dbReference type="PANTHER" id="PTHR19960">
    <property type="entry name" value="TEKTIN"/>
    <property type="match status" value="1"/>
</dbReference>
<dbReference type="Pfam" id="PF03148">
    <property type="entry name" value="Tektin"/>
    <property type="match status" value="1"/>
</dbReference>
<dbReference type="EMBL" id="CAJOBA010023703">
    <property type="protein sequence ID" value="CAF3923364.1"/>
    <property type="molecule type" value="Genomic_DNA"/>
</dbReference>
<evidence type="ECO:0000256" key="3">
    <source>
        <dbReference type="RuleBase" id="RU367040"/>
    </source>
</evidence>
<name>A0A8S2LWR6_9BILA</name>
<organism evidence="5 6">
    <name type="scientific">Didymodactylos carnosus</name>
    <dbReference type="NCBI Taxonomy" id="1234261"/>
    <lineage>
        <taxon>Eukaryota</taxon>
        <taxon>Metazoa</taxon>
        <taxon>Spiralia</taxon>
        <taxon>Gnathifera</taxon>
        <taxon>Rotifera</taxon>
        <taxon>Eurotatoria</taxon>
        <taxon>Bdelloidea</taxon>
        <taxon>Philodinida</taxon>
        <taxon>Philodinidae</taxon>
        <taxon>Didymodactylos</taxon>
    </lineage>
</organism>
<comment type="similarity">
    <text evidence="1 3">Belongs to the tektin family.</text>
</comment>
<keyword evidence="3" id="KW-0282">Flagellum</keyword>
<dbReference type="GO" id="GO:0005634">
    <property type="term" value="C:nucleus"/>
    <property type="evidence" value="ECO:0007669"/>
    <property type="project" value="TreeGrafter"/>
</dbReference>
<keyword evidence="2" id="KW-0963">Cytoplasm</keyword>
<reference evidence="5" key="1">
    <citation type="submission" date="2021-02" db="EMBL/GenBank/DDBJ databases">
        <authorList>
            <person name="Nowell W R."/>
        </authorList>
    </citation>
    <scope>NUCLEOTIDE SEQUENCE</scope>
</reference>
<dbReference type="Proteomes" id="UP000682733">
    <property type="component" value="Unassembled WGS sequence"/>
</dbReference>
<sequence>IEFWKNELEKTKDKMKRKIDDVEFKRREVEKQLLETENPLRIAQENLYEREKRQGIDLVHDGVERELIRVSFE</sequence>
<evidence type="ECO:0000256" key="4">
    <source>
        <dbReference type="SAM" id="Coils"/>
    </source>
</evidence>
<gene>
    <name evidence="5" type="ORF">TMI583_LOCUS21356</name>
</gene>
<dbReference type="InterPro" id="IPR048256">
    <property type="entry name" value="Tektin-like"/>
</dbReference>
<dbReference type="InterPro" id="IPR000435">
    <property type="entry name" value="Tektins"/>
</dbReference>
<keyword evidence="3" id="KW-0966">Cell projection</keyword>
<evidence type="ECO:0000313" key="6">
    <source>
        <dbReference type="Proteomes" id="UP000682733"/>
    </source>
</evidence>
<accession>A0A8S2LWR6</accession>
<dbReference type="GO" id="GO:0005930">
    <property type="term" value="C:axoneme"/>
    <property type="evidence" value="ECO:0007669"/>
    <property type="project" value="UniProtKB-SubCell"/>
</dbReference>
<dbReference type="GO" id="GO:0015630">
    <property type="term" value="C:microtubule cytoskeleton"/>
    <property type="evidence" value="ECO:0007669"/>
    <property type="project" value="UniProtKB-UniRule"/>
</dbReference>
<dbReference type="PANTHER" id="PTHR19960:SF11">
    <property type="entry name" value="TEKTIN"/>
    <property type="match status" value="1"/>
</dbReference>
<dbReference type="GO" id="GO:0060271">
    <property type="term" value="P:cilium assembly"/>
    <property type="evidence" value="ECO:0007669"/>
    <property type="project" value="UniProtKB-UniRule"/>
</dbReference>